<keyword evidence="3 6" id="KW-0812">Transmembrane</keyword>
<feature type="transmembrane region" description="Helical" evidence="6">
    <location>
        <begin position="253"/>
        <end position="277"/>
    </location>
</feature>
<evidence type="ECO:0000313" key="8">
    <source>
        <dbReference type="Proteomes" id="UP001597227"/>
    </source>
</evidence>
<dbReference type="RefSeq" id="WP_388039730.1">
    <property type="nucleotide sequence ID" value="NZ_JBHUEK010000025.1"/>
</dbReference>
<name>A0ABW4MQC3_9BACI</name>
<evidence type="ECO:0000313" key="7">
    <source>
        <dbReference type="EMBL" id="MFD1780167.1"/>
    </source>
</evidence>
<dbReference type="Proteomes" id="UP001597227">
    <property type="component" value="Unassembled WGS sequence"/>
</dbReference>
<feature type="transmembrane region" description="Helical" evidence="6">
    <location>
        <begin position="45"/>
        <end position="67"/>
    </location>
</feature>
<keyword evidence="2" id="KW-1003">Cell membrane</keyword>
<feature type="transmembrane region" description="Helical" evidence="6">
    <location>
        <begin position="12"/>
        <end position="33"/>
    </location>
</feature>
<protein>
    <recommendedName>
        <fullName evidence="9">Polysaccharide biosynthesis protein</fullName>
    </recommendedName>
</protein>
<evidence type="ECO:0000256" key="5">
    <source>
        <dbReference type="ARBA" id="ARBA00023136"/>
    </source>
</evidence>
<reference evidence="8" key="1">
    <citation type="journal article" date="2019" name="Int. J. Syst. Evol. Microbiol.">
        <title>The Global Catalogue of Microorganisms (GCM) 10K type strain sequencing project: providing services to taxonomists for standard genome sequencing and annotation.</title>
        <authorList>
            <consortium name="The Broad Institute Genomics Platform"/>
            <consortium name="The Broad Institute Genome Sequencing Center for Infectious Disease"/>
            <person name="Wu L."/>
            <person name="Ma J."/>
        </authorList>
    </citation>
    <scope>NUCLEOTIDE SEQUENCE [LARGE SCALE GENOMIC DNA]</scope>
    <source>
        <strain evidence="8">CCUG 15531</strain>
    </source>
</reference>
<dbReference type="PANTHER" id="PTHR30250">
    <property type="entry name" value="PST FAMILY PREDICTED COLANIC ACID TRANSPORTER"/>
    <property type="match status" value="1"/>
</dbReference>
<feature type="transmembrane region" description="Helical" evidence="6">
    <location>
        <begin position="362"/>
        <end position="381"/>
    </location>
</feature>
<organism evidence="7 8">
    <name type="scientific">Fredinandcohnia salidurans</name>
    <dbReference type="NCBI Taxonomy" id="2595041"/>
    <lineage>
        <taxon>Bacteria</taxon>
        <taxon>Bacillati</taxon>
        <taxon>Bacillota</taxon>
        <taxon>Bacilli</taxon>
        <taxon>Bacillales</taxon>
        <taxon>Bacillaceae</taxon>
        <taxon>Fredinandcohnia</taxon>
    </lineage>
</organism>
<dbReference type="InterPro" id="IPR050833">
    <property type="entry name" value="Poly_Biosynth_Transport"/>
</dbReference>
<feature type="transmembrane region" description="Helical" evidence="6">
    <location>
        <begin position="150"/>
        <end position="169"/>
    </location>
</feature>
<comment type="subcellular location">
    <subcellularLocation>
        <location evidence="1">Cell membrane</location>
        <topology evidence="1">Multi-pass membrane protein</topology>
    </subcellularLocation>
</comment>
<evidence type="ECO:0000256" key="1">
    <source>
        <dbReference type="ARBA" id="ARBA00004651"/>
    </source>
</evidence>
<feature type="transmembrane region" description="Helical" evidence="6">
    <location>
        <begin position="175"/>
        <end position="195"/>
    </location>
</feature>
<dbReference type="EMBL" id="JBHUEK010000025">
    <property type="protein sequence ID" value="MFD1780167.1"/>
    <property type="molecule type" value="Genomic_DNA"/>
</dbReference>
<evidence type="ECO:0000256" key="6">
    <source>
        <dbReference type="SAM" id="Phobius"/>
    </source>
</evidence>
<gene>
    <name evidence="7" type="ORF">ACFSFW_15990</name>
</gene>
<comment type="caution">
    <text evidence="7">The sequence shown here is derived from an EMBL/GenBank/DDBJ whole genome shotgun (WGS) entry which is preliminary data.</text>
</comment>
<proteinExistence type="predicted"/>
<evidence type="ECO:0008006" key="9">
    <source>
        <dbReference type="Google" id="ProtNLM"/>
    </source>
</evidence>
<feature type="transmembrane region" description="Helical" evidence="6">
    <location>
        <begin position="329"/>
        <end position="350"/>
    </location>
</feature>
<feature type="transmembrane region" description="Helical" evidence="6">
    <location>
        <begin position="387"/>
        <end position="406"/>
    </location>
</feature>
<feature type="transmembrane region" description="Helical" evidence="6">
    <location>
        <begin position="223"/>
        <end position="241"/>
    </location>
</feature>
<evidence type="ECO:0000256" key="2">
    <source>
        <dbReference type="ARBA" id="ARBA00022475"/>
    </source>
</evidence>
<feature type="transmembrane region" description="Helical" evidence="6">
    <location>
        <begin position="116"/>
        <end position="138"/>
    </location>
</feature>
<keyword evidence="5 6" id="KW-0472">Membrane</keyword>
<evidence type="ECO:0000256" key="4">
    <source>
        <dbReference type="ARBA" id="ARBA00022989"/>
    </source>
</evidence>
<feature type="transmembrane region" description="Helical" evidence="6">
    <location>
        <begin position="289"/>
        <end position="309"/>
    </location>
</feature>
<keyword evidence="4 6" id="KW-1133">Transmembrane helix</keyword>
<accession>A0ABW4MQC3</accession>
<keyword evidence="8" id="KW-1185">Reference proteome</keyword>
<evidence type="ECO:0000256" key="3">
    <source>
        <dbReference type="ARBA" id="ARBA00022692"/>
    </source>
</evidence>
<sequence>MNNKARNFFNNISYTLSSNLISLVVSSLIVLLVPKLIGIEEYGYWQIYLFYSTYVGFLHFGWCDGIYLRYGGQKYDDLNKTLFFSQFYMFVILQLFIAAILLSIPFFINLNINREFIFQMIAINLIITNIKSMLLFVLQCTNRLKEYAKIIIVEKIFYSILITFFLFLGSREYELMIIADLCGKFLSLLYSIYFCKDIVFKKITFFYFSLNETIKNISTGIKLMFANIASLLIIGVVRFGIERTWDVNTFAKISLTLSLSNFLMIFVNTIGIVMFPILRRTDEKKLPNIYFTIRNVLMVFLLGFLTLYYPIKTILLLWLPQYQESLKYLAILFPMFLFEGKTSLLINTYLKSLRKEKIILKVNMITLSLSIIITFLSIITIKSLDFAVISIVLLLAIRSTLSEVYLNKFLNLKILKNIVIEMIMSIVFIISSWYLNSGSLIIYGIAYLAYLLMNKKNLINSLYNLKVLFKL</sequence>
<feature type="transmembrane region" description="Helical" evidence="6">
    <location>
        <begin position="87"/>
        <end position="110"/>
    </location>
</feature>
<dbReference type="PANTHER" id="PTHR30250:SF11">
    <property type="entry name" value="O-ANTIGEN TRANSPORTER-RELATED"/>
    <property type="match status" value="1"/>
</dbReference>